<dbReference type="Proteomes" id="UP000199611">
    <property type="component" value="Unassembled WGS sequence"/>
</dbReference>
<dbReference type="RefSeq" id="WP_093396079.1">
    <property type="nucleotide sequence ID" value="NZ_FOUU01000011.1"/>
</dbReference>
<dbReference type="AlphaFoldDB" id="A0A1I4VQ06"/>
<sequence>MNGNSEKVSCTFICSRDTLDGAYPPLILAINAKRLGMDATIFFTFMGINVIRKGRAEVCKFYPPGFLGAIPGMATFATKMMKKKIDGANIPTISELLEIAQLEGVKLVACKMTVDMMELKEEDFIEGVEIQTAEDYLKHARECRINMFI</sequence>
<dbReference type="InterPro" id="IPR027396">
    <property type="entry name" value="DsrEFH-like"/>
</dbReference>
<dbReference type="Gene3D" id="3.40.1260.10">
    <property type="entry name" value="DsrEFH-like"/>
    <property type="match status" value="1"/>
</dbReference>
<evidence type="ECO:0000313" key="2">
    <source>
        <dbReference type="Proteomes" id="UP000199611"/>
    </source>
</evidence>
<dbReference type="SUPFAM" id="SSF75169">
    <property type="entry name" value="DsrEFH-like"/>
    <property type="match status" value="1"/>
</dbReference>
<evidence type="ECO:0000313" key="1">
    <source>
        <dbReference type="EMBL" id="SFN03392.1"/>
    </source>
</evidence>
<accession>A0A1I4VQ06</accession>
<dbReference type="PANTHER" id="PTHR34655">
    <property type="entry name" value="CONSERVED WITHIN P. AEROPHILUM"/>
    <property type="match status" value="1"/>
</dbReference>
<dbReference type="OrthoDB" id="9802028at2"/>
<proteinExistence type="predicted"/>
<keyword evidence="2" id="KW-1185">Reference proteome</keyword>
<protein>
    <submittedName>
        <fullName evidence="1">Peroxiredoxin family protein</fullName>
    </submittedName>
</protein>
<organism evidence="1 2">
    <name type="scientific">Thermodesulforhabdus norvegica</name>
    <dbReference type="NCBI Taxonomy" id="39841"/>
    <lineage>
        <taxon>Bacteria</taxon>
        <taxon>Pseudomonadati</taxon>
        <taxon>Thermodesulfobacteriota</taxon>
        <taxon>Syntrophobacteria</taxon>
        <taxon>Syntrophobacterales</taxon>
        <taxon>Thermodesulforhabdaceae</taxon>
        <taxon>Thermodesulforhabdus</taxon>
    </lineage>
</organism>
<gene>
    <name evidence="1" type="ORF">SAMN05660836_02395</name>
</gene>
<reference evidence="1 2" key="1">
    <citation type="submission" date="2016-10" db="EMBL/GenBank/DDBJ databases">
        <authorList>
            <person name="de Groot N.N."/>
        </authorList>
    </citation>
    <scope>NUCLEOTIDE SEQUENCE [LARGE SCALE GENOMIC DNA]</scope>
    <source>
        <strain evidence="1 2">DSM 9990</strain>
    </source>
</reference>
<dbReference type="PANTHER" id="PTHR34655:SF2">
    <property type="entry name" value="PEROXIREDOXIN FAMILY PROTEIN"/>
    <property type="match status" value="1"/>
</dbReference>
<dbReference type="InterPro" id="IPR032836">
    <property type="entry name" value="DsrE2-like"/>
</dbReference>
<name>A0A1I4VQ06_9BACT</name>
<dbReference type="Pfam" id="PF13686">
    <property type="entry name" value="DrsE_2"/>
    <property type="match status" value="1"/>
</dbReference>
<dbReference type="STRING" id="39841.SAMN05660836_02395"/>
<dbReference type="EMBL" id="FOUU01000011">
    <property type="protein sequence ID" value="SFN03392.1"/>
    <property type="molecule type" value="Genomic_DNA"/>
</dbReference>